<accession>A0ABC9N9Y6</accession>
<dbReference type="AlphaFoldDB" id="A0ABC9N9Y6"/>
<proteinExistence type="predicted"/>
<sequence>MRPSYIKDGCYPISNNPGREGSPSLLQPNERTPCILKAMREWRLLPYIIYNQHGEAAR</sequence>
<keyword evidence="2" id="KW-1185">Reference proteome</keyword>
<gene>
    <name evidence="1" type="ORF">BACUNI_02804</name>
</gene>
<dbReference type="Proteomes" id="UP000004110">
    <property type="component" value="Unassembled WGS sequence"/>
</dbReference>
<name>A0ABC9N9Y6_BACUC</name>
<protein>
    <submittedName>
        <fullName evidence="1">Uncharacterized protein</fullName>
    </submittedName>
</protein>
<evidence type="ECO:0000313" key="2">
    <source>
        <dbReference type="Proteomes" id="UP000004110"/>
    </source>
</evidence>
<comment type="caution">
    <text evidence="1">The sequence shown here is derived from an EMBL/GenBank/DDBJ whole genome shotgun (WGS) entry which is preliminary data.</text>
</comment>
<evidence type="ECO:0000313" key="1">
    <source>
        <dbReference type="EMBL" id="EDO53526.1"/>
    </source>
</evidence>
<reference evidence="1" key="1">
    <citation type="submission" date="2007-06" db="EMBL/GenBank/DDBJ databases">
        <authorList>
            <person name="Fulton L."/>
            <person name="Clifton S."/>
            <person name="Fulton B."/>
            <person name="Xu J."/>
            <person name="Minx P."/>
            <person name="Pepin K.H."/>
            <person name="Johnson M."/>
            <person name="Thiruvilangam P."/>
            <person name="Bhonagiri V."/>
            <person name="Nash W.E."/>
            <person name="Mardis E.R."/>
            <person name="Wilson R.K."/>
        </authorList>
    </citation>
    <scope>NUCLEOTIDE SEQUENCE [LARGE SCALE GENOMIC DNA]</scope>
    <source>
        <strain evidence="1">ATCC 8492</strain>
    </source>
</reference>
<reference evidence="1" key="2">
    <citation type="submission" date="2013-11" db="EMBL/GenBank/DDBJ databases">
        <title>Draft genome sequence of Bacteroides uniformis (ATCC 8492).</title>
        <authorList>
            <person name="Sudarsanam P."/>
            <person name="Ley R."/>
            <person name="Guruge J."/>
            <person name="Turnbaugh P.J."/>
            <person name="Mahowald M."/>
            <person name="Liep D."/>
            <person name="Gordon J."/>
        </authorList>
    </citation>
    <scope>NUCLEOTIDE SEQUENCE</scope>
    <source>
        <strain evidence="1">ATCC 8492</strain>
    </source>
</reference>
<dbReference type="EMBL" id="AAYH02000045">
    <property type="protein sequence ID" value="EDO53526.1"/>
    <property type="molecule type" value="Genomic_DNA"/>
</dbReference>
<organism evidence="1 2">
    <name type="scientific">Bacteroides uniformis (strain ATCC 8492 / DSM 6597 / CCUG 4942 / CIP 103695 / JCM 5828 / KCTC 5204 / NCTC 13054 / VPI 0061)</name>
    <dbReference type="NCBI Taxonomy" id="411479"/>
    <lineage>
        <taxon>Bacteria</taxon>
        <taxon>Pseudomonadati</taxon>
        <taxon>Bacteroidota</taxon>
        <taxon>Bacteroidia</taxon>
        <taxon>Bacteroidales</taxon>
        <taxon>Bacteroidaceae</taxon>
        <taxon>Bacteroides</taxon>
    </lineage>
</organism>